<evidence type="ECO:0000313" key="1">
    <source>
        <dbReference type="EMBL" id="MBX56787.1"/>
    </source>
</evidence>
<accession>A0A2P2PPX3</accession>
<name>A0A2P2PPX3_RHIMU</name>
<protein>
    <submittedName>
        <fullName evidence="1">Uncharacterized protein</fullName>
    </submittedName>
</protein>
<proteinExistence type="predicted"/>
<dbReference type="EMBL" id="GGEC01076303">
    <property type="protein sequence ID" value="MBX56787.1"/>
    <property type="molecule type" value="Transcribed_RNA"/>
</dbReference>
<reference evidence="1" key="1">
    <citation type="submission" date="2018-02" db="EMBL/GenBank/DDBJ databases">
        <title>Rhizophora mucronata_Transcriptome.</title>
        <authorList>
            <person name="Meera S.P."/>
            <person name="Sreeshan A."/>
            <person name="Augustine A."/>
        </authorList>
    </citation>
    <scope>NUCLEOTIDE SEQUENCE</scope>
    <source>
        <tissue evidence="1">Leaf</tissue>
    </source>
</reference>
<sequence>MLKQSYFRLVGYSRFRVAFAH</sequence>
<organism evidence="1">
    <name type="scientific">Rhizophora mucronata</name>
    <name type="common">Asiatic mangrove</name>
    <dbReference type="NCBI Taxonomy" id="61149"/>
    <lineage>
        <taxon>Eukaryota</taxon>
        <taxon>Viridiplantae</taxon>
        <taxon>Streptophyta</taxon>
        <taxon>Embryophyta</taxon>
        <taxon>Tracheophyta</taxon>
        <taxon>Spermatophyta</taxon>
        <taxon>Magnoliopsida</taxon>
        <taxon>eudicotyledons</taxon>
        <taxon>Gunneridae</taxon>
        <taxon>Pentapetalae</taxon>
        <taxon>rosids</taxon>
        <taxon>fabids</taxon>
        <taxon>Malpighiales</taxon>
        <taxon>Rhizophoraceae</taxon>
        <taxon>Rhizophora</taxon>
    </lineage>
</organism>
<dbReference type="AlphaFoldDB" id="A0A2P2PPX3"/>